<protein>
    <submittedName>
        <fullName evidence="3">Uncharacterized protein</fullName>
    </submittedName>
</protein>
<dbReference type="InterPro" id="IPR029044">
    <property type="entry name" value="Nucleotide-diphossugar_trans"/>
</dbReference>
<dbReference type="PANTHER" id="PTHR46390">
    <property type="entry name" value="MANNOSE-1-PHOSPHATE GUANYLYLTRANSFERASE"/>
    <property type="match status" value="1"/>
</dbReference>
<organism evidence="3">
    <name type="scientific">marine metagenome</name>
    <dbReference type="NCBI Taxonomy" id="408172"/>
    <lineage>
        <taxon>unclassified sequences</taxon>
        <taxon>metagenomes</taxon>
        <taxon>ecological metagenomes</taxon>
    </lineage>
</organism>
<dbReference type="GO" id="GO:0004475">
    <property type="term" value="F:mannose-1-phosphate guanylyltransferase (GTP) activity"/>
    <property type="evidence" value="ECO:0007669"/>
    <property type="project" value="TreeGrafter"/>
</dbReference>
<dbReference type="SUPFAM" id="SSF159283">
    <property type="entry name" value="Guanosine diphospho-D-mannose pyrophosphorylase/mannose-6-phosphate isomerase linker domain"/>
    <property type="match status" value="1"/>
</dbReference>
<proteinExistence type="predicted"/>
<evidence type="ECO:0000259" key="2">
    <source>
        <dbReference type="Pfam" id="PF22640"/>
    </source>
</evidence>
<dbReference type="Gene3D" id="3.90.550.10">
    <property type="entry name" value="Spore Coat Polysaccharide Biosynthesis Protein SpsA, Chain A"/>
    <property type="match status" value="1"/>
</dbReference>
<dbReference type="Pfam" id="PF00483">
    <property type="entry name" value="NTP_transferase"/>
    <property type="match status" value="1"/>
</dbReference>
<feature type="domain" description="Nucleotidyl transferase" evidence="1">
    <location>
        <begin position="15"/>
        <end position="120"/>
    </location>
</feature>
<dbReference type="Pfam" id="PF22640">
    <property type="entry name" value="ManC_GMP_beta-helix"/>
    <property type="match status" value="1"/>
</dbReference>
<reference evidence="3" key="1">
    <citation type="submission" date="2018-05" db="EMBL/GenBank/DDBJ databases">
        <authorList>
            <person name="Lanie J.A."/>
            <person name="Ng W.-L."/>
            <person name="Kazmierczak K.M."/>
            <person name="Andrzejewski T.M."/>
            <person name="Davidsen T.M."/>
            <person name="Wayne K.J."/>
            <person name="Tettelin H."/>
            <person name="Glass J.I."/>
            <person name="Rusch D."/>
            <person name="Podicherti R."/>
            <person name="Tsui H.-C.T."/>
            <person name="Winkler M.E."/>
        </authorList>
    </citation>
    <scope>NUCLEOTIDE SEQUENCE</scope>
</reference>
<dbReference type="EMBL" id="UINC01210299">
    <property type="protein sequence ID" value="SVE33704.1"/>
    <property type="molecule type" value="Genomic_DNA"/>
</dbReference>
<evidence type="ECO:0000259" key="1">
    <source>
        <dbReference type="Pfam" id="PF00483"/>
    </source>
</evidence>
<dbReference type="InterPro" id="IPR054566">
    <property type="entry name" value="ManC/GMP-like_b-helix"/>
</dbReference>
<dbReference type="InterPro" id="IPR005835">
    <property type="entry name" value="NTP_transferase_dom"/>
</dbReference>
<dbReference type="InterPro" id="IPR051161">
    <property type="entry name" value="Mannose-6P_isomerase_type2"/>
</dbReference>
<gene>
    <name evidence="3" type="ORF">METZ01_LOCUS486558</name>
</gene>
<dbReference type="SUPFAM" id="SSF53448">
    <property type="entry name" value="Nucleotide-diphospho-sugar transferases"/>
    <property type="match status" value="1"/>
</dbReference>
<dbReference type="PANTHER" id="PTHR46390:SF1">
    <property type="entry name" value="MANNOSE-1-PHOSPHATE GUANYLYLTRANSFERASE"/>
    <property type="match status" value="1"/>
</dbReference>
<dbReference type="AlphaFoldDB" id="A0A383CNL6"/>
<feature type="non-terminal residue" evidence="3">
    <location>
        <position position="1"/>
    </location>
</feature>
<dbReference type="GO" id="GO:0009298">
    <property type="term" value="P:GDP-mannose biosynthetic process"/>
    <property type="evidence" value="ECO:0007669"/>
    <property type="project" value="TreeGrafter"/>
</dbReference>
<accession>A0A383CNL6</accession>
<sequence length="202" mass="22084">EPGQAIGEASGVRAFRVASFREKPDEETAEAYVRAGHLWNSGIFVWRASTFLTEVRNVAPELADLLHLLEDDKVDEFFDRAPVSTVDVAVLERSRRVASVAATFEWDDVGSWEALMRTQEPDDEGNVVIGSGHLVESSGNVVYSPDGTVVAYGVDDLVIVRSGDTTLVTRRDLAPSLKDLLDELPAELRADPSLGEDPESEE</sequence>
<feature type="domain" description="MannoseP isomerase/GMP-like beta-helix" evidence="2">
    <location>
        <begin position="135"/>
        <end position="184"/>
    </location>
</feature>
<name>A0A383CNL6_9ZZZZ</name>
<evidence type="ECO:0000313" key="3">
    <source>
        <dbReference type="EMBL" id="SVE33704.1"/>
    </source>
</evidence>